<evidence type="ECO:0000256" key="7">
    <source>
        <dbReference type="ARBA" id="ARBA00018638"/>
    </source>
</evidence>
<keyword evidence="11" id="KW-0328">Glycosyltransferase</keyword>
<sequence>MQHKQRHGVGWALLILVLLVTLVGAVWVGRLTTKGYQLYRQALAQMPLPQKVAQLQQEEGYTPLEQLPQTYLDAVIAVEDKRFYIHQGIDLIALVRALLYNIKSGSYDQGGSTITQQLAKTMYFTQEKLVERKIAEVFMSWDLEQNYSKEEILELYVNSIYFGEGYYGIGQAAQGYYGIDPGQMDFDQCTMMAGVPNAPSVYAPTENPELARQRQRQVWRRMKQCGYLTQSQAQRLGLE</sequence>
<evidence type="ECO:0000313" key="28">
    <source>
        <dbReference type="EMBL" id="MBU3806093.1"/>
    </source>
</evidence>
<organism evidence="28 29">
    <name type="scientific">Candidatus Allofournierella pullistercoris</name>
    <dbReference type="NCBI Taxonomy" id="2838597"/>
    <lineage>
        <taxon>Bacteria</taxon>
        <taxon>Bacillati</taxon>
        <taxon>Bacillota</taxon>
        <taxon>Clostridia</taxon>
        <taxon>Eubacteriales</taxon>
        <taxon>Oscillospiraceae</taxon>
        <taxon>Allofournierella</taxon>
    </lineage>
</organism>
<dbReference type="Pfam" id="PF00912">
    <property type="entry name" value="Transgly"/>
    <property type="match status" value="1"/>
</dbReference>
<evidence type="ECO:0000256" key="16">
    <source>
        <dbReference type="ARBA" id="ARBA00022968"/>
    </source>
</evidence>
<comment type="caution">
    <text evidence="28">The sequence shown here is derived from an EMBL/GenBank/DDBJ whole genome shotgun (WGS) entry which is preliminary data.</text>
</comment>
<evidence type="ECO:0000256" key="14">
    <source>
        <dbReference type="ARBA" id="ARBA00022801"/>
    </source>
</evidence>
<comment type="similarity">
    <text evidence="4">In the C-terminal section; belongs to the transpeptidase family.</text>
</comment>
<name>A0A948WUF8_9FIRM</name>
<evidence type="ECO:0000256" key="26">
    <source>
        <dbReference type="ARBA" id="ARBA00060592"/>
    </source>
</evidence>
<dbReference type="PANTHER" id="PTHR32282">
    <property type="entry name" value="BINDING PROTEIN TRANSPEPTIDASE, PUTATIVE-RELATED"/>
    <property type="match status" value="1"/>
</dbReference>
<keyword evidence="8" id="KW-1003">Cell membrane</keyword>
<keyword evidence="9" id="KW-0121">Carboxypeptidase</keyword>
<dbReference type="EC" id="3.4.16.4" evidence="6"/>
<comment type="subcellular location">
    <subcellularLocation>
        <location evidence="2">Cell membrane</location>
        <topology evidence="2">Single-pass type II membrane protein</topology>
    </subcellularLocation>
</comment>
<evidence type="ECO:0000256" key="11">
    <source>
        <dbReference type="ARBA" id="ARBA00022676"/>
    </source>
</evidence>
<evidence type="ECO:0000256" key="8">
    <source>
        <dbReference type="ARBA" id="ARBA00022475"/>
    </source>
</evidence>
<evidence type="ECO:0000256" key="25">
    <source>
        <dbReference type="ARBA" id="ARBA00049902"/>
    </source>
</evidence>
<comment type="similarity">
    <text evidence="5">In the N-terminal section; belongs to the glycosyltransferase 51 family.</text>
</comment>
<evidence type="ECO:0000256" key="2">
    <source>
        <dbReference type="ARBA" id="ARBA00004401"/>
    </source>
</evidence>
<evidence type="ECO:0000256" key="1">
    <source>
        <dbReference type="ARBA" id="ARBA00002624"/>
    </source>
</evidence>
<keyword evidence="21" id="KW-0511">Multifunctional enzyme</keyword>
<dbReference type="InterPro" id="IPR036950">
    <property type="entry name" value="PBP_transglycosylase"/>
</dbReference>
<dbReference type="EC" id="2.4.99.28" evidence="24"/>
<evidence type="ECO:0000256" key="13">
    <source>
        <dbReference type="ARBA" id="ARBA00022692"/>
    </source>
</evidence>
<keyword evidence="19" id="KW-0472">Membrane</keyword>
<keyword evidence="12" id="KW-0808">Transferase</keyword>
<evidence type="ECO:0000256" key="22">
    <source>
        <dbReference type="ARBA" id="ARBA00023316"/>
    </source>
</evidence>
<keyword evidence="22" id="KW-0961">Cell wall biogenesis/degradation</keyword>
<keyword evidence="17" id="KW-0573">Peptidoglycan synthesis</keyword>
<dbReference type="GO" id="GO:0009252">
    <property type="term" value="P:peptidoglycan biosynthetic process"/>
    <property type="evidence" value="ECO:0007669"/>
    <property type="project" value="UniProtKB-KW"/>
</dbReference>
<dbReference type="GO" id="GO:0071555">
    <property type="term" value="P:cell wall organization"/>
    <property type="evidence" value="ECO:0007669"/>
    <property type="project" value="UniProtKB-KW"/>
</dbReference>
<evidence type="ECO:0000256" key="19">
    <source>
        <dbReference type="ARBA" id="ARBA00023136"/>
    </source>
</evidence>
<keyword evidence="20" id="KW-0046">Antibiotic resistance</keyword>
<evidence type="ECO:0000256" key="4">
    <source>
        <dbReference type="ARBA" id="ARBA00007090"/>
    </source>
</evidence>
<dbReference type="PANTHER" id="PTHR32282:SF33">
    <property type="entry name" value="PEPTIDOGLYCAN GLYCOSYLTRANSFERASE"/>
    <property type="match status" value="1"/>
</dbReference>
<evidence type="ECO:0000256" key="18">
    <source>
        <dbReference type="ARBA" id="ARBA00022989"/>
    </source>
</evidence>
<comment type="pathway">
    <text evidence="3">Cell wall biogenesis; peptidoglycan biosynthesis.</text>
</comment>
<dbReference type="Proteomes" id="UP000713596">
    <property type="component" value="Unassembled WGS sequence"/>
</dbReference>
<reference evidence="28" key="1">
    <citation type="journal article" date="2021" name="PeerJ">
        <title>Extensive microbial diversity within the chicken gut microbiome revealed by metagenomics and culture.</title>
        <authorList>
            <person name="Gilroy R."/>
            <person name="Ravi A."/>
            <person name="Getino M."/>
            <person name="Pursley I."/>
            <person name="Horton D.L."/>
            <person name="Alikhan N.F."/>
            <person name="Baker D."/>
            <person name="Gharbi K."/>
            <person name="Hall N."/>
            <person name="Watson M."/>
            <person name="Adriaenssens E.M."/>
            <person name="Foster-Nyarko E."/>
            <person name="Jarju S."/>
            <person name="Secka A."/>
            <person name="Antonio M."/>
            <person name="Oren A."/>
            <person name="Chaudhuri R.R."/>
            <person name="La Ragione R."/>
            <person name="Hildebrand F."/>
            <person name="Pallen M.J."/>
        </authorList>
    </citation>
    <scope>NUCLEOTIDE SEQUENCE</scope>
    <source>
        <strain evidence="28">B5_2728</strain>
    </source>
</reference>
<feature type="domain" description="Glycosyl transferase family 51" evidence="27">
    <location>
        <begin position="53"/>
        <end position="223"/>
    </location>
</feature>
<dbReference type="GO" id="GO:0009002">
    <property type="term" value="F:serine-type D-Ala-D-Ala carboxypeptidase activity"/>
    <property type="evidence" value="ECO:0007669"/>
    <property type="project" value="UniProtKB-EC"/>
</dbReference>
<gene>
    <name evidence="28" type="ORF">H9882_04300</name>
</gene>
<dbReference type="GO" id="GO:0005886">
    <property type="term" value="C:plasma membrane"/>
    <property type="evidence" value="ECO:0007669"/>
    <property type="project" value="UniProtKB-SubCell"/>
</dbReference>
<evidence type="ECO:0000256" key="23">
    <source>
        <dbReference type="ARBA" id="ARBA00034000"/>
    </source>
</evidence>
<keyword evidence="15" id="KW-0133">Cell shape</keyword>
<dbReference type="EMBL" id="JAHLFP010000033">
    <property type="protein sequence ID" value="MBU3806093.1"/>
    <property type="molecule type" value="Genomic_DNA"/>
</dbReference>
<evidence type="ECO:0000256" key="24">
    <source>
        <dbReference type="ARBA" id="ARBA00044770"/>
    </source>
</evidence>
<dbReference type="InterPro" id="IPR050396">
    <property type="entry name" value="Glycosyltr_51/Transpeptidase"/>
</dbReference>
<comment type="catalytic activity">
    <reaction evidence="25">
        <text>[GlcNAc-(1-&gt;4)-Mur2Ac(oyl-L-Ala-gamma-D-Glu-L-Lys-D-Ala-D-Ala)](n)-di-trans,octa-cis-undecaprenyl diphosphate + beta-D-GlcNAc-(1-&gt;4)-Mur2Ac(oyl-L-Ala-gamma-D-Glu-L-Lys-D-Ala-D-Ala)-di-trans,octa-cis-undecaprenyl diphosphate = [GlcNAc-(1-&gt;4)-Mur2Ac(oyl-L-Ala-gamma-D-Glu-L-Lys-D-Ala-D-Ala)](n+1)-di-trans,octa-cis-undecaprenyl diphosphate + di-trans,octa-cis-undecaprenyl diphosphate + H(+)</text>
        <dbReference type="Rhea" id="RHEA:23708"/>
        <dbReference type="Rhea" id="RHEA-COMP:9602"/>
        <dbReference type="Rhea" id="RHEA-COMP:9603"/>
        <dbReference type="ChEBI" id="CHEBI:15378"/>
        <dbReference type="ChEBI" id="CHEBI:58405"/>
        <dbReference type="ChEBI" id="CHEBI:60033"/>
        <dbReference type="ChEBI" id="CHEBI:78435"/>
        <dbReference type="EC" id="2.4.99.28"/>
    </reaction>
</comment>
<evidence type="ECO:0000256" key="9">
    <source>
        <dbReference type="ARBA" id="ARBA00022645"/>
    </source>
</evidence>
<dbReference type="GO" id="GO:0006508">
    <property type="term" value="P:proteolysis"/>
    <property type="evidence" value="ECO:0007669"/>
    <property type="project" value="UniProtKB-KW"/>
</dbReference>
<proteinExistence type="inferred from homology"/>
<dbReference type="InterPro" id="IPR023346">
    <property type="entry name" value="Lysozyme-like_dom_sf"/>
</dbReference>
<dbReference type="GO" id="GO:0046677">
    <property type="term" value="P:response to antibiotic"/>
    <property type="evidence" value="ECO:0007669"/>
    <property type="project" value="UniProtKB-KW"/>
</dbReference>
<dbReference type="GO" id="GO:0008360">
    <property type="term" value="P:regulation of cell shape"/>
    <property type="evidence" value="ECO:0007669"/>
    <property type="project" value="UniProtKB-KW"/>
</dbReference>
<evidence type="ECO:0000313" key="29">
    <source>
        <dbReference type="Proteomes" id="UP000713596"/>
    </source>
</evidence>
<evidence type="ECO:0000256" key="21">
    <source>
        <dbReference type="ARBA" id="ARBA00023268"/>
    </source>
</evidence>
<reference evidence="28" key="2">
    <citation type="submission" date="2021-04" db="EMBL/GenBank/DDBJ databases">
        <authorList>
            <person name="Gilroy R."/>
        </authorList>
    </citation>
    <scope>NUCLEOTIDE SEQUENCE</scope>
    <source>
        <strain evidence="28">B5_2728</strain>
    </source>
</reference>
<evidence type="ECO:0000256" key="20">
    <source>
        <dbReference type="ARBA" id="ARBA00023251"/>
    </source>
</evidence>
<accession>A0A948WUF8</accession>
<evidence type="ECO:0000256" key="5">
    <source>
        <dbReference type="ARBA" id="ARBA00007739"/>
    </source>
</evidence>
<evidence type="ECO:0000259" key="27">
    <source>
        <dbReference type="Pfam" id="PF00912"/>
    </source>
</evidence>
<evidence type="ECO:0000256" key="10">
    <source>
        <dbReference type="ARBA" id="ARBA00022670"/>
    </source>
</evidence>
<dbReference type="Gene3D" id="1.10.3810.10">
    <property type="entry name" value="Biosynthetic peptidoglycan transglycosylase-like"/>
    <property type="match status" value="1"/>
</dbReference>
<evidence type="ECO:0000256" key="12">
    <source>
        <dbReference type="ARBA" id="ARBA00022679"/>
    </source>
</evidence>
<keyword evidence="10" id="KW-0645">Protease</keyword>
<comment type="function">
    <text evidence="1">Cell wall formation. Synthesis of cross-linked peptidoglycan from the lipid intermediates. The enzyme has a penicillin-insensitive transglycosylase N-terminal domain (formation of linear glycan strands) and a penicillin-sensitive transpeptidase C-terminal domain (cross-linking of the peptide subunits).</text>
</comment>
<dbReference type="FunFam" id="1.10.3810.10:FF:000001">
    <property type="entry name" value="Penicillin-binding protein 1A"/>
    <property type="match status" value="1"/>
</dbReference>
<keyword evidence="16" id="KW-0735">Signal-anchor</keyword>
<dbReference type="SUPFAM" id="SSF53955">
    <property type="entry name" value="Lysozyme-like"/>
    <property type="match status" value="1"/>
</dbReference>
<evidence type="ECO:0000256" key="17">
    <source>
        <dbReference type="ARBA" id="ARBA00022984"/>
    </source>
</evidence>
<keyword evidence="14" id="KW-0378">Hydrolase</keyword>
<dbReference type="InterPro" id="IPR001264">
    <property type="entry name" value="Glyco_trans_51"/>
</dbReference>
<evidence type="ECO:0000256" key="3">
    <source>
        <dbReference type="ARBA" id="ARBA00004752"/>
    </source>
</evidence>
<evidence type="ECO:0000256" key="15">
    <source>
        <dbReference type="ARBA" id="ARBA00022960"/>
    </source>
</evidence>
<dbReference type="AlphaFoldDB" id="A0A948WUF8"/>
<comment type="catalytic activity">
    <reaction evidence="23">
        <text>Preferential cleavage: (Ac)2-L-Lys-D-Ala-|-D-Ala. Also transpeptidation of peptidyl-alanyl moieties that are N-acyl substituents of D-alanine.</text>
        <dbReference type="EC" id="3.4.16.4"/>
    </reaction>
</comment>
<keyword evidence="13" id="KW-0812">Transmembrane</keyword>
<keyword evidence="18" id="KW-1133">Transmembrane helix</keyword>
<dbReference type="GO" id="GO:0008955">
    <property type="term" value="F:peptidoglycan glycosyltransferase activity"/>
    <property type="evidence" value="ECO:0007669"/>
    <property type="project" value="UniProtKB-EC"/>
</dbReference>
<evidence type="ECO:0000256" key="6">
    <source>
        <dbReference type="ARBA" id="ARBA00012448"/>
    </source>
</evidence>
<protein>
    <recommendedName>
        <fullName evidence="7">Penicillin-binding protein 1A</fullName>
        <ecNumber evidence="24">2.4.99.28</ecNumber>
        <ecNumber evidence="6">3.4.16.4</ecNumber>
    </recommendedName>
</protein>
<comment type="pathway">
    <text evidence="26">Glycan biosynthesis.</text>
</comment>